<evidence type="ECO:0000313" key="2">
    <source>
        <dbReference type="Proteomes" id="UP001597131"/>
    </source>
</evidence>
<accession>A0ABW3NM35</accession>
<sequence>MKKIYSSLRFLSLIGLGFIFSNCSNDDLGDSIPTFPASQMSVIHGDSEKSWRITEVINKYADPADDFYFTLDCVSDDIYTFSAESDEAIITYGDQLCFADVNDGIFTADREAFGARLLMLDDPETIYMSFGRGYTNKDNTASGSTFAYYTLAELSENRMVFCRSRTGILGDYYEAYTFETVEDPGQE</sequence>
<dbReference type="Proteomes" id="UP001597131">
    <property type="component" value="Unassembled WGS sequence"/>
</dbReference>
<organism evidence="1 2">
    <name type="scientific">Salegentibacter chungangensis</name>
    <dbReference type="NCBI Taxonomy" id="1335724"/>
    <lineage>
        <taxon>Bacteria</taxon>
        <taxon>Pseudomonadati</taxon>
        <taxon>Bacteroidota</taxon>
        <taxon>Flavobacteriia</taxon>
        <taxon>Flavobacteriales</taxon>
        <taxon>Flavobacteriaceae</taxon>
        <taxon>Salegentibacter</taxon>
    </lineage>
</organism>
<comment type="caution">
    <text evidence="1">The sequence shown here is derived from an EMBL/GenBank/DDBJ whole genome shotgun (WGS) entry which is preliminary data.</text>
</comment>
<gene>
    <name evidence="1" type="ORF">ACFQ3Q_02985</name>
</gene>
<dbReference type="RefSeq" id="WP_380742764.1">
    <property type="nucleotide sequence ID" value="NZ_JBHTLI010000001.1"/>
</dbReference>
<dbReference type="EMBL" id="JBHTLI010000001">
    <property type="protein sequence ID" value="MFD1094703.1"/>
    <property type="molecule type" value="Genomic_DNA"/>
</dbReference>
<evidence type="ECO:0000313" key="1">
    <source>
        <dbReference type="EMBL" id="MFD1094703.1"/>
    </source>
</evidence>
<keyword evidence="2" id="KW-1185">Reference proteome</keyword>
<name>A0ABW3NM35_9FLAO</name>
<protein>
    <recommendedName>
        <fullName evidence="3">DUF5004 domain-containing protein</fullName>
    </recommendedName>
</protein>
<reference evidence="2" key="1">
    <citation type="journal article" date="2019" name="Int. J. Syst. Evol. Microbiol.">
        <title>The Global Catalogue of Microorganisms (GCM) 10K type strain sequencing project: providing services to taxonomists for standard genome sequencing and annotation.</title>
        <authorList>
            <consortium name="The Broad Institute Genomics Platform"/>
            <consortium name="The Broad Institute Genome Sequencing Center for Infectious Disease"/>
            <person name="Wu L."/>
            <person name="Ma J."/>
        </authorList>
    </citation>
    <scope>NUCLEOTIDE SEQUENCE [LARGE SCALE GENOMIC DNA]</scope>
    <source>
        <strain evidence="2">CCUG 64793</strain>
    </source>
</reference>
<evidence type="ECO:0008006" key="3">
    <source>
        <dbReference type="Google" id="ProtNLM"/>
    </source>
</evidence>
<proteinExistence type="predicted"/>